<gene>
    <name evidence="1" type="ORF">HD599_002042</name>
</gene>
<dbReference type="AlphaFoldDB" id="A0A841AQM1"/>
<proteinExistence type="predicted"/>
<accession>A0A841AQM1</accession>
<name>A0A841AQM1_9MICO</name>
<evidence type="ECO:0008006" key="3">
    <source>
        <dbReference type="Google" id="ProtNLM"/>
    </source>
</evidence>
<comment type="caution">
    <text evidence="1">The sequence shown here is derived from an EMBL/GenBank/DDBJ whole genome shotgun (WGS) entry which is preliminary data.</text>
</comment>
<sequence length="102" mass="11347">MSLNKRERAATSEELHANLELAGLGVADLERALGLDDDRIEGVLGVTGADPVDVWLVRDYLERVLLERGVKPRTFTVLTPAARVAAEKWFALYDVDEVLKEQ</sequence>
<evidence type="ECO:0000313" key="1">
    <source>
        <dbReference type="EMBL" id="MBB5843719.1"/>
    </source>
</evidence>
<protein>
    <recommendedName>
        <fullName evidence="3">DUF2316 family protein</fullName>
    </recommendedName>
</protein>
<evidence type="ECO:0000313" key="2">
    <source>
        <dbReference type="Proteomes" id="UP000536685"/>
    </source>
</evidence>
<dbReference type="Proteomes" id="UP000536685">
    <property type="component" value="Unassembled WGS sequence"/>
</dbReference>
<dbReference type="InterPro" id="IPR018757">
    <property type="entry name" value="DUF2316"/>
</dbReference>
<organism evidence="1 2">
    <name type="scientific">Conyzicola lurida</name>
    <dbReference type="NCBI Taxonomy" id="1172621"/>
    <lineage>
        <taxon>Bacteria</taxon>
        <taxon>Bacillati</taxon>
        <taxon>Actinomycetota</taxon>
        <taxon>Actinomycetes</taxon>
        <taxon>Micrococcales</taxon>
        <taxon>Microbacteriaceae</taxon>
        <taxon>Conyzicola</taxon>
    </lineage>
</organism>
<reference evidence="1 2" key="1">
    <citation type="submission" date="2020-08" db="EMBL/GenBank/DDBJ databases">
        <title>Sequencing the genomes of 1000 actinobacteria strains.</title>
        <authorList>
            <person name="Klenk H.-P."/>
        </authorList>
    </citation>
    <scope>NUCLEOTIDE SEQUENCE [LARGE SCALE GENOMIC DNA]</scope>
    <source>
        <strain evidence="1 2">DSM 105784</strain>
    </source>
</reference>
<dbReference type="EMBL" id="JACHMJ010000001">
    <property type="protein sequence ID" value="MBB5843719.1"/>
    <property type="molecule type" value="Genomic_DNA"/>
</dbReference>
<dbReference type="Pfam" id="PF10078">
    <property type="entry name" value="DUF2316"/>
    <property type="match status" value="1"/>
</dbReference>
<keyword evidence="2" id="KW-1185">Reference proteome</keyword>
<dbReference type="RefSeq" id="WP_184236944.1">
    <property type="nucleotide sequence ID" value="NZ_JACHMJ010000001.1"/>
</dbReference>